<dbReference type="EMBL" id="PNHQ01000009">
    <property type="protein sequence ID" value="PMC79754.1"/>
    <property type="molecule type" value="Genomic_DNA"/>
</dbReference>
<sequence length="498" mass="57264">MRQVTVGKLSIKKEPPCYNLSANQKSKVGIPLLSLAYINQTVTDLQSFLFNKLINNTINFDEMTKLTEKSLNELIVEMVQSVLSDVEEVIRESSDRKQNYWIHRSNDLKVIATKFGDIEYSRAYYRNKTTDNFTYLLDDLLEIEPHQRIDNNLQSQIIENAKDMSYQQAIDKIENISIHSKQTTYNLVHKLSRESIELPLEETIEKRTPQYLYIEADEDHVAMQDSSNKQMKLVYVHTGFNHEKSTDKRHVLNIERCFTGWYPNNDELWLEVSAFIEETYDTQNIKQIFLSGDGASWIKSGVDYLPANTTFVLDPFHTKQATVRSVVGLGPKAKETLGLLRRWIRFNQKGKVKRYFDPRLSDPDLSSSEKKALEANRKYLLNHWTAIQNQYRPGYISCSAEGHVSHILSSRLSSRPLGWSIKGAENIAKLRVYKLNGGQIDQLVLLTNKQKQKERKVIQLDDRITGAKKAEYTAIHNGSIVNYGSSSSPLGVLKRTFS</sequence>
<evidence type="ECO:0008006" key="4">
    <source>
        <dbReference type="Google" id="ProtNLM"/>
    </source>
</evidence>
<dbReference type="InterPro" id="IPR009620">
    <property type="entry name" value="UPF0236"/>
</dbReference>
<gene>
    <name evidence="2" type="ORF">CJ191_04680</name>
</gene>
<dbReference type="NCBIfam" id="NF033529">
    <property type="entry name" value="transpos_ISLre2"/>
    <property type="match status" value="1"/>
</dbReference>
<comment type="similarity">
    <text evidence="1">Belongs to the UPF0236 family.</text>
</comment>
<keyword evidence="3" id="KW-1185">Reference proteome</keyword>
<reference evidence="2 3" key="1">
    <citation type="submission" date="2017-09" db="EMBL/GenBank/DDBJ databases">
        <title>Bacterial strain isolated from the female urinary microbiota.</title>
        <authorList>
            <person name="Thomas-White K."/>
            <person name="Kumar N."/>
            <person name="Forster S."/>
            <person name="Putonti C."/>
            <person name="Lawley T."/>
            <person name="Wolfe A.J."/>
        </authorList>
    </citation>
    <scope>NUCLEOTIDE SEQUENCE [LARGE SCALE GENOMIC DNA]</scope>
    <source>
        <strain evidence="2 3">UMB0240</strain>
    </source>
</reference>
<dbReference type="RefSeq" id="WP_102199120.1">
    <property type="nucleotide sequence ID" value="NZ_PNHQ01000009.1"/>
</dbReference>
<dbReference type="Pfam" id="PF06782">
    <property type="entry name" value="UPF0236"/>
    <property type="match status" value="1"/>
</dbReference>
<dbReference type="OrthoDB" id="2139497at2"/>
<evidence type="ECO:0000256" key="1">
    <source>
        <dbReference type="ARBA" id="ARBA00006539"/>
    </source>
</evidence>
<name>A0A2N6UDX8_9LACT</name>
<evidence type="ECO:0000313" key="2">
    <source>
        <dbReference type="EMBL" id="PMC79754.1"/>
    </source>
</evidence>
<dbReference type="AlphaFoldDB" id="A0A2N6UDX8"/>
<protein>
    <recommendedName>
        <fullName evidence="4">ISLre2 family transposase</fullName>
    </recommendedName>
</protein>
<evidence type="ECO:0000313" key="3">
    <source>
        <dbReference type="Proteomes" id="UP000235701"/>
    </source>
</evidence>
<organism evidence="2 3">
    <name type="scientific">Aerococcus viridans</name>
    <dbReference type="NCBI Taxonomy" id="1377"/>
    <lineage>
        <taxon>Bacteria</taxon>
        <taxon>Bacillati</taxon>
        <taxon>Bacillota</taxon>
        <taxon>Bacilli</taxon>
        <taxon>Lactobacillales</taxon>
        <taxon>Aerococcaceae</taxon>
        <taxon>Aerococcus</taxon>
    </lineage>
</organism>
<accession>A0A2N6UDX8</accession>
<proteinExistence type="inferred from homology"/>
<dbReference type="Proteomes" id="UP000235701">
    <property type="component" value="Unassembled WGS sequence"/>
</dbReference>
<comment type="caution">
    <text evidence="2">The sequence shown here is derived from an EMBL/GenBank/DDBJ whole genome shotgun (WGS) entry which is preliminary data.</text>
</comment>